<evidence type="ECO:0000313" key="3">
    <source>
        <dbReference type="EMBL" id="MFK7642002.1"/>
    </source>
</evidence>
<dbReference type="InterPro" id="IPR042186">
    <property type="entry name" value="FimD_plug_dom"/>
</dbReference>
<evidence type="ECO:0000313" key="4">
    <source>
        <dbReference type="Proteomes" id="UP001621964"/>
    </source>
</evidence>
<dbReference type="PANTHER" id="PTHR30451">
    <property type="entry name" value="OUTER MEMBRANE USHER PROTEIN"/>
    <property type="match status" value="1"/>
</dbReference>
<feature type="signal peptide" evidence="2">
    <location>
        <begin position="1"/>
        <end position="28"/>
    </location>
</feature>
<dbReference type="Gene3D" id="2.60.40.2610">
    <property type="entry name" value="Outer membrane usher protein FimD, plug domain"/>
    <property type="match status" value="1"/>
</dbReference>
<feature type="region of interest" description="Disordered" evidence="1">
    <location>
        <begin position="466"/>
        <end position="489"/>
    </location>
</feature>
<reference evidence="3 4" key="1">
    <citation type="submission" date="2024-11" db="EMBL/GenBank/DDBJ databases">
        <authorList>
            <person name="Mikucki A.G."/>
            <person name="Kahler C.M."/>
        </authorList>
    </citation>
    <scope>NUCLEOTIDE SEQUENCE [LARGE SCALE GENOMIC DNA]</scope>
    <source>
        <strain evidence="3 4">EXNM717</strain>
    </source>
</reference>
<dbReference type="Pfam" id="PF00577">
    <property type="entry name" value="Usher"/>
    <property type="match status" value="1"/>
</dbReference>
<feature type="chain" id="PRO_5045734736" evidence="2">
    <location>
        <begin position="29"/>
        <end position="822"/>
    </location>
</feature>
<evidence type="ECO:0000256" key="1">
    <source>
        <dbReference type="SAM" id="MobiDB-lite"/>
    </source>
</evidence>
<dbReference type="PANTHER" id="PTHR30451:SF5">
    <property type="entry name" value="SLR0019 PROTEIN"/>
    <property type="match status" value="1"/>
</dbReference>
<keyword evidence="4" id="KW-1185">Reference proteome</keyword>
<gene>
    <name evidence="3" type="ORF">ACI43T_05755</name>
</gene>
<dbReference type="Proteomes" id="UP001621964">
    <property type="component" value="Unassembled WGS sequence"/>
</dbReference>
<organism evidence="3 4">
    <name type="scientific">Neisseria oralis</name>
    <dbReference type="NCBI Taxonomy" id="1107316"/>
    <lineage>
        <taxon>Bacteria</taxon>
        <taxon>Pseudomonadati</taxon>
        <taxon>Pseudomonadota</taxon>
        <taxon>Betaproteobacteria</taxon>
        <taxon>Neisseriales</taxon>
        <taxon>Neisseriaceae</taxon>
        <taxon>Neisseria</taxon>
    </lineage>
</organism>
<name>A0ABW8Q5D2_9NEIS</name>
<feature type="compositionally biased region" description="Basic and acidic residues" evidence="1">
    <location>
        <begin position="466"/>
        <end position="480"/>
    </location>
</feature>
<comment type="caution">
    <text evidence="3">The sequence shown here is derived from an EMBL/GenBank/DDBJ whole genome shotgun (WGS) entry which is preliminary data.</text>
</comment>
<dbReference type="RefSeq" id="WP_405385805.1">
    <property type="nucleotide sequence ID" value="NZ_JBJGEB010000004.1"/>
</dbReference>
<dbReference type="EMBL" id="JBJGEB010000004">
    <property type="protein sequence ID" value="MFK7642002.1"/>
    <property type="molecule type" value="Genomic_DNA"/>
</dbReference>
<dbReference type="Gene3D" id="2.60.40.3110">
    <property type="match status" value="1"/>
</dbReference>
<keyword evidence="2" id="KW-0732">Signal</keyword>
<dbReference type="InterPro" id="IPR000015">
    <property type="entry name" value="Fimb_usher"/>
</dbReference>
<protein>
    <submittedName>
        <fullName evidence="3">Fimbria/pilus outer membrane usher protein</fullName>
    </submittedName>
</protein>
<evidence type="ECO:0000256" key="2">
    <source>
        <dbReference type="SAM" id="SignalP"/>
    </source>
</evidence>
<accession>A0ABW8Q5D2</accession>
<sequence length="822" mass="88924">MLPLDPKIRLSRLTAALMLCLYALPTPAQDILPQAAPVAYEQAWLTVYPQVTVNGSVRDGIAPFMSRNGVLYARAESLRAYGVVLPSETAAEAGKGGVTPEIQDGASAPGAGVWFDLASVPGLQAKYDAATQILDITAPLEWQPDLKTTRIGEQKENRYPIGRPGFAAVLNYDTNFSRNNSGGSTQGVFGELRLTTPWGYLNHTQFANRSHARDGENHRSDARLDTYWRTVWPERGLSLTVGDTLTGQLGSWGGTRIGGIKLSRTYNTQPWKQTAPLRSYLGRSTLPGTVDLYLDGVKQMSRDIAAGEYELVLPPTISGRSNAQVVATDVLGRTVVVDMPLYGGSGLLAKGLNEWSLEAGYVRRDYGVRSAKYQSDPAASGTLRYGLTNFLTAQIHGEAAHGYRQIGISADTLLGSLGQLNLTHAQSRFAGQTGQRSSAFFSTQWRQTSFSAGWNKSDGRFAELGDTAYDDRRPTDDRHGSTSASVSAGWSSDKLGSFSLSYLHSRTEGRPADNIGSFSWSRNLKKRASLYTSAAKNFNGKHELSLYAGLSVNLDKGYSASAGAGRNGRDNSYQMTLNKTGSGLNSTNWGLSWQQTEDTTGRRKNTLNANIRYHSVYGDGWANTYSHADSNNWNAGWRGGIVLMGGGLFATRQVNDSFAVVSTGGMADVPIRAGGMPVGKTNRRGLALIPNLSAYQKNTVSVDITELPLDVQLEHTVAEIAPSERSGMRVEFKIHRTRAATMTLKDGQNQWLPGGGTIADAQGDPVAVTGFDGKTYIENMQEGKNSFTVALPENGGNCSFEADYPKERNPDTLPDLGDIICK</sequence>
<proteinExistence type="predicted"/>